<dbReference type="InterPro" id="IPR035906">
    <property type="entry name" value="MetI-like_sf"/>
</dbReference>
<dbReference type="KEGG" id="afo:Afer_1142"/>
<evidence type="ECO:0000256" key="1">
    <source>
        <dbReference type="ARBA" id="ARBA00004651"/>
    </source>
</evidence>
<evidence type="ECO:0000313" key="9">
    <source>
        <dbReference type="EMBL" id="ACU54075.1"/>
    </source>
</evidence>
<reference evidence="9 10" key="1">
    <citation type="journal article" date="2009" name="Stand. Genomic Sci.">
        <title>Complete genome sequence of Acidimicrobium ferrooxidans type strain (ICP).</title>
        <authorList>
            <person name="Clum A."/>
            <person name="Nolan M."/>
            <person name="Lang E."/>
            <person name="Glavina Del Rio T."/>
            <person name="Tice H."/>
            <person name="Copeland A."/>
            <person name="Cheng J.F."/>
            <person name="Lucas S."/>
            <person name="Chen F."/>
            <person name="Bruce D."/>
            <person name="Goodwin L."/>
            <person name="Pitluck S."/>
            <person name="Ivanova N."/>
            <person name="Mavrommatis K."/>
            <person name="Mikhailova N."/>
            <person name="Pati A."/>
            <person name="Chen A."/>
            <person name="Palaniappan K."/>
            <person name="Goker M."/>
            <person name="Spring S."/>
            <person name="Land M."/>
            <person name="Hauser L."/>
            <person name="Chang Y.J."/>
            <person name="Jeffries C.C."/>
            <person name="Chain P."/>
            <person name="Bristow J."/>
            <person name="Eisen J.A."/>
            <person name="Markowitz V."/>
            <person name="Hugenholtz P."/>
            <person name="Kyrpides N.C."/>
            <person name="Klenk H.P."/>
            <person name="Lapidus A."/>
        </authorList>
    </citation>
    <scope>NUCLEOTIDE SEQUENCE [LARGE SCALE GENOMIC DNA]</scope>
    <source>
        <strain evidence="10">DSM 10331 / JCM 15462 / NBRC 103882 / ICP</strain>
    </source>
</reference>
<comment type="similarity">
    <text evidence="7">Belongs to the binding-protein-dependent transport system permease family.</text>
</comment>
<dbReference type="Proteomes" id="UP000000771">
    <property type="component" value="Chromosome"/>
</dbReference>
<dbReference type="RefSeq" id="WP_015798561.1">
    <property type="nucleotide sequence ID" value="NC_013124.1"/>
</dbReference>
<evidence type="ECO:0000256" key="2">
    <source>
        <dbReference type="ARBA" id="ARBA00022448"/>
    </source>
</evidence>
<dbReference type="PANTHER" id="PTHR30465">
    <property type="entry name" value="INNER MEMBRANE ABC TRANSPORTER"/>
    <property type="match status" value="1"/>
</dbReference>
<dbReference type="Gene3D" id="1.10.3720.10">
    <property type="entry name" value="MetI-like"/>
    <property type="match status" value="1"/>
</dbReference>
<keyword evidence="2 7" id="KW-0813">Transport</keyword>
<dbReference type="PROSITE" id="PS50928">
    <property type="entry name" value="ABC_TM1"/>
    <property type="match status" value="1"/>
</dbReference>
<dbReference type="Pfam" id="PF00528">
    <property type="entry name" value="BPD_transp_1"/>
    <property type="match status" value="1"/>
</dbReference>
<dbReference type="CDD" id="cd06261">
    <property type="entry name" value="TM_PBP2"/>
    <property type="match status" value="1"/>
</dbReference>
<feature type="domain" description="ABC transmembrane type-1" evidence="8">
    <location>
        <begin position="95"/>
        <end position="301"/>
    </location>
</feature>
<keyword evidence="6 7" id="KW-0472">Membrane</keyword>
<feature type="transmembrane region" description="Helical" evidence="7">
    <location>
        <begin position="131"/>
        <end position="155"/>
    </location>
</feature>
<dbReference type="GO" id="GO:0055085">
    <property type="term" value="P:transmembrane transport"/>
    <property type="evidence" value="ECO:0007669"/>
    <property type="project" value="InterPro"/>
</dbReference>
<keyword evidence="5 7" id="KW-1133">Transmembrane helix</keyword>
<feature type="transmembrane region" description="Helical" evidence="7">
    <location>
        <begin position="236"/>
        <end position="262"/>
    </location>
</feature>
<dbReference type="EMBL" id="CP001631">
    <property type="protein sequence ID" value="ACU54075.1"/>
    <property type="molecule type" value="Genomic_DNA"/>
</dbReference>
<keyword evidence="4 7" id="KW-0812">Transmembrane</keyword>
<evidence type="ECO:0000313" key="10">
    <source>
        <dbReference type="Proteomes" id="UP000000771"/>
    </source>
</evidence>
<keyword evidence="10" id="KW-1185">Reference proteome</keyword>
<evidence type="ECO:0000256" key="3">
    <source>
        <dbReference type="ARBA" id="ARBA00022475"/>
    </source>
</evidence>
<gene>
    <name evidence="9" type="ordered locus">Afer_1142</name>
</gene>
<keyword evidence="3" id="KW-1003">Cell membrane</keyword>
<feature type="transmembrane region" description="Helical" evidence="7">
    <location>
        <begin position="175"/>
        <end position="195"/>
    </location>
</feature>
<evidence type="ECO:0000256" key="5">
    <source>
        <dbReference type="ARBA" id="ARBA00022989"/>
    </source>
</evidence>
<feature type="transmembrane region" description="Helical" evidence="7">
    <location>
        <begin position="282"/>
        <end position="308"/>
    </location>
</feature>
<dbReference type="Pfam" id="PF19300">
    <property type="entry name" value="BPD_transp_1_N"/>
    <property type="match status" value="1"/>
</dbReference>
<dbReference type="OrthoDB" id="3171583at2"/>
<dbReference type="AlphaFoldDB" id="C7LZB7"/>
<dbReference type="InterPro" id="IPR045621">
    <property type="entry name" value="BPD_transp_1_N"/>
</dbReference>
<dbReference type="HOGENOM" id="CLU_036879_1_2_11"/>
<feature type="transmembrane region" description="Helical" evidence="7">
    <location>
        <begin position="99"/>
        <end position="119"/>
    </location>
</feature>
<dbReference type="STRING" id="525909.Afer_1142"/>
<organism evidence="9 10">
    <name type="scientific">Acidimicrobium ferrooxidans (strain DSM 10331 / JCM 15462 / NBRC 103882 / ICP)</name>
    <dbReference type="NCBI Taxonomy" id="525909"/>
    <lineage>
        <taxon>Bacteria</taxon>
        <taxon>Bacillati</taxon>
        <taxon>Actinomycetota</taxon>
        <taxon>Acidimicrobiia</taxon>
        <taxon>Acidimicrobiales</taxon>
        <taxon>Acidimicrobiaceae</taxon>
        <taxon>Acidimicrobium</taxon>
    </lineage>
</organism>
<feature type="transmembrane region" description="Helical" evidence="7">
    <location>
        <begin position="12"/>
        <end position="30"/>
    </location>
</feature>
<proteinExistence type="inferred from homology"/>
<evidence type="ECO:0000259" key="8">
    <source>
        <dbReference type="PROSITE" id="PS50928"/>
    </source>
</evidence>
<name>C7LZB7_ACIFD</name>
<dbReference type="PANTHER" id="PTHR30465:SF0">
    <property type="entry name" value="OLIGOPEPTIDE TRANSPORT SYSTEM PERMEASE PROTEIN APPB"/>
    <property type="match status" value="1"/>
</dbReference>
<evidence type="ECO:0000256" key="7">
    <source>
        <dbReference type="RuleBase" id="RU363032"/>
    </source>
</evidence>
<dbReference type="GO" id="GO:0005886">
    <property type="term" value="C:plasma membrane"/>
    <property type="evidence" value="ECO:0007669"/>
    <property type="project" value="UniProtKB-SubCell"/>
</dbReference>
<protein>
    <submittedName>
        <fullName evidence="9">Binding-protein-dependent transport systems inner membrane component</fullName>
    </submittedName>
</protein>
<sequence>MTGYIIRRLVQSVIVAIGVLLIMFILQSLLPDPARAILGVKATPVQIAAFNRANDLNKPFYVQFAHYLVDVVWHHNLGTAYQLNESVGSIIARDAPKSLVLVGVALAIAVIIAVPIGVYQAVRRNTVGDQAVTAVSFLLYSLPTFFLGQLLILFLAEDFHLFPAEAPQGVTLGQILSDPIALVLPIANLVLVNYAGYSRFMRSSAIEALAQDFIRTARAKGLPERVVLFRHMLRNALIPVVTLIGLSIPAIFTAGLITEALFNFPGIGSDYVQALVSQDYPLALGITLLVAVLTVLGNLVADILYAVLDPRVRYR</sequence>
<evidence type="ECO:0000256" key="6">
    <source>
        <dbReference type="ARBA" id="ARBA00023136"/>
    </source>
</evidence>
<dbReference type="SUPFAM" id="SSF161098">
    <property type="entry name" value="MetI-like"/>
    <property type="match status" value="1"/>
</dbReference>
<dbReference type="eggNOG" id="COG0601">
    <property type="taxonomic scope" value="Bacteria"/>
</dbReference>
<accession>C7LZB7</accession>
<comment type="subcellular location">
    <subcellularLocation>
        <location evidence="1 7">Cell membrane</location>
        <topology evidence="1 7">Multi-pass membrane protein</topology>
    </subcellularLocation>
</comment>
<dbReference type="InterPro" id="IPR000515">
    <property type="entry name" value="MetI-like"/>
</dbReference>
<evidence type="ECO:0000256" key="4">
    <source>
        <dbReference type="ARBA" id="ARBA00022692"/>
    </source>
</evidence>